<dbReference type="FunFam" id="1.20.140.10:FF:000007">
    <property type="entry name" value="Acyl-coenzyme A oxidase"/>
    <property type="match status" value="1"/>
</dbReference>
<keyword evidence="16 18" id="KW-0472">Membrane</keyword>
<dbReference type="Pfam" id="PF01756">
    <property type="entry name" value="ACOX"/>
    <property type="match status" value="1"/>
</dbReference>
<evidence type="ECO:0000256" key="1">
    <source>
        <dbReference type="ARBA" id="ARBA00001974"/>
    </source>
</evidence>
<evidence type="ECO:0000256" key="8">
    <source>
        <dbReference type="ARBA" id="ARBA00022630"/>
    </source>
</evidence>
<evidence type="ECO:0000256" key="6">
    <source>
        <dbReference type="ARBA" id="ARBA00009045"/>
    </source>
</evidence>
<feature type="region of interest" description="Disordered" evidence="19">
    <location>
        <begin position="1067"/>
        <end position="1097"/>
    </location>
</feature>
<sequence length="1601" mass="180164">MNPDITKERNNATFDVEKLTHILDGAPEITKRRREIESLVLSDPDFKEEDPNFLSRSERYDQAVRKSAQMILKLREYGIADPEEIYCYKNCVHPVRPEPLDLHLGMFLPTLLNQATPEQMDRFFMPAWNLEIIGTYAQTEMGHGTHLRGLETTSTYDPATQEFVLNSPTVSSIKWWPGGLGKTSNHAIVLAQLYSQGNCRGLHAFIVPIRDMSTHVPLPGIVVGDIGPKFGFSEVDNGFLRLENVRIPRENMLMKYAKVEPDGTYVKPPSAKLTYGTMVFIRSMIVGKSAEAVAKSCTIAIRYSVVRHQSELRPGEPEPQILDYQAQQYKLFPLLAMAYAFTFVGQYMKETYQRISGDISQGDFSEMPELHALSAGLKAFTTWAANSAIEVCRMSCGGHGYSCSSGLPDIYVEFTPTCTYEGENTVMMLQTARYLVKSYRQAKDGQQLSGIVSYLSEAEHRRVQPQPVAARPTVVDINDLSSLVEVYKLRAAILVELANKSIQQELQQRKSQEDAWNNSAIDLVRASDAHCHYVVVKLFTDKLGKTSDTAIHSVLSTLALLYALNGIKQNSGDFLQAGLLSGPQVLQISVRIKELLSLLRPNAVALVDAFDFQDKRLNSVLGRYDGNVYENLFEWARCSPLNSTEVHESFHKYLKPLRSKLATVEEDSTGERRGSGETPGDGSSLHRSTDTHPPLRKNQPRVSSRRIYEGRCTQTLQSDRMASQEGEEPPPNRGQSDSRLKSRKPPSLVIAIPPPEVMMSHDPTKQQSDRMASQEGEEPPPNRGQSDSRLKSRKPPSLVIAIPPPEVMMSHDPTKQPLRPSLKKSESGQATGSVSEGTSGAGDRPFLSRDRRAKFGRQTSLSQSIRRNTAQWFGVGEDCETKQQVWHKKSLRHCSQRYGKLKAQYREPDTATSFDQGLDSPAAHKMPKIVDPLARGRAFRCPDELDSRSPRTPHAAQGGPITPGVTSLSSFTSQRSGYSRFPKRKRESVARMSIRAASNLLKGRSGLTGSPTGRSFPRRSFARPSWMDEDMVDSADTSESLFFSKVDAHGELYSMADDVFESPPMSASFAPGEQPDHKFPSLTPRTPTVVPEKSRPRRGRRIASQVKHFAFDKHKRQYGMGVVGKWLNRHYRRSLSSNVQKQLDDFHSHRPYFTYWITFVHILITLLACCTYGFAPVGFAQHSTTELVLKNKGIYESVKFIQQENFWIGPSSEDLIHLGAKFSPCIRQDRQIVSLIQRAKDLERASGCCVQNDNSGCVQTHSSHCSETLATFIKWENEDVDISRSSGSVCHQDPRVCEEPASAEPHTWPDDITQWPVCTYPKKWNHTGYRHMDCKIKGRPCCIGTKGRCEITTREYCTFMHGYFHEDATLCSQVDCLDDVCGLLPFLNPDVPDQFYRLWLSLFLHAGLLHCAVSVVFQMTILRDLEKLAGWVRISIVYILSGITGNLASALFLPYRAEVGPAGSQFGLLACLFVELFQGWQMLEKPRKAFFKLLGIVLFLFLCGLLPWIDNIAHIFGFLSGMLLSFAFLPYVTFGTFDTYRKRILIAVSMLAYIGLFSSLIVWFYIYPINWHWLEHLTCLPLTSKFCEKYDIDHDIGDVVH</sequence>
<evidence type="ECO:0000259" key="23">
    <source>
        <dbReference type="Pfam" id="PF14749"/>
    </source>
</evidence>
<feature type="compositionally biased region" description="Polar residues" evidence="19">
    <location>
        <begin position="827"/>
        <end position="838"/>
    </location>
</feature>
<dbReference type="PANTHER" id="PTHR45965">
    <property type="entry name" value="INACTIVE RHOMBOID PROTEIN"/>
    <property type="match status" value="1"/>
</dbReference>
<comment type="similarity">
    <text evidence="6 18">Belongs to the peptidase S54 family.</text>
</comment>
<dbReference type="Pfam" id="PF14749">
    <property type="entry name" value="Acyl-CoA_ox_N"/>
    <property type="match status" value="1"/>
</dbReference>
<keyword evidence="8" id="KW-0285">Flavoprotein</keyword>
<keyword evidence="10 18" id="KW-0256">Endoplasmic reticulum</keyword>
<accession>A0A6A4SVQ3</accession>
<dbReference type="GO" id="GO:0033540">
    <property type="term" value="P:fatty acid beta-oxidation using acyl-CoA oxidase"/>
    <property type="evidence" value="ECO:0007669"/>
    <property type="project" value="InterPro"/>
</dbReference>
<dbReference type="Gene3D" id="1.20.1540.10">
    <property type="entry name" value="Rhomboid-like"/>
    <property type="match status" value="1"/>
</dbReference>
<evidence type="ECO:0000256" key="5">
    <source>
        <dbReference type="ARBA" id="ARBA00006288"/>
    </source>
</evidence>
<dbReference type="InterPro" id="IPR046373">
    <property type="entry name" value="Acyl-CoA_Oxase/DH_mid-dom_sf"/>
</dbReference>
<dbReference type="SUPFAM" id="SSF144091">
    <property type="entry name" value="Rhomboid-like"/>
    <property type="match status" value="1"/>
</dbReference>
<comment type="function">
    <text evidence="2 18">Regulates ADAM17 protease, a sheddase of the epidermal growth factor (EGF) receptor ligands and TNF, thereby plays a role in sleep, cell survival, proliferation, migration and inflammation. Does not exhibit any protease activity on its own.</text>
</comment>
<feature type="transmembrane region" description="Helical" evidence="18">
    <location>
        <begin position="1152"/>
        <end position="1175"/>
    </location>
</feature>
<comment type="similarity">
    <text evidence="5">Belongs to the acyl-CoA oxidase family.</text>
</comment>
<keyword evidence="7" id="KW-0597">Phosphoprotein</keyword>
<dbReference type="Gene3D" id="1.20.140.10">
    <property type="entry name" value="Butyryl-CoA Dehydrogenase, subunit A, domain 3"/>
    <property type="match status" value="2"/>
</dbReference>
<evidence type="ECO:0000256" key="7">
    <source>
        <dbReference type="ARBA" id="ARBA00022553"/>
    </source>
</evidence>
<dbReference type="CDD" id="cd01150">
    <property type="entry name" value="AXO"/>
    <property type="match status" value="1"/>
</dbReference>
<feature type="transmembrane region" description="Helical" evidence="18">
    <location>
        <begin position="1398"/>
        <end position="1422"/>
    </location>
</feature>
<feature type="domain" description="Acyl-CoA oxidase C-terminal" evidence="21">
    <location>
        <begin position="479"/>
        <end position="657"/>
    </location>
</feature>
<gene>
    <name evidence="25" type="ORF">F2P81_010461</name>
</gene>
<comment type="caution">
    <text evidence="25">The sequence shown here is derived from an EMBL/GenBank/DDBJ whole genome shotgun (WGS) entry which is preliminary data.</text>
</comment>
<feature type="region of interest" description="Disordered" evidence="19">
    <location>
        <begin position="944"/>
        <end position="986"/>
    </location>
</feature>
<feature type="transmembrane region" description="Helical" evidence="18">
    <location>
        <begin position="1489"/>
        <end position="1509"/>
    </location>
</feature>
<dbReference type="Gene3D" id="1.10.540.10">
    <property type="entry name" value="Acyl-CoA dehydrogenase/oxidase, N-terminal domain"/>
    <property type="match status" value="1"/>
</dbReference>
<dbReference type="PANTHER" id="PTHR45965:SF2">
    <property type="entry name" value="INACTIVE RHOMBOID PROTEIN 2"/>
    <property type="match status" value="1"/>
</dbReference>
<comment type="cofactor">
    <cofactor evidence="1">
        <name>FAD</name>
        <dbReference type="ChEBI" id="CHEBI:57692"/>
    </cofactor>
</comment>
<dbReference type="GO" id="GO:0071949">
    <property type="term" value="F:FAD binding"/>
    <property type="evidence" value="ECO:0007669"/>
    <property type="project" value="InterPro"/>
</dbReference>
<dbReference type="InterPro" id="IPR029320">
    <property type="entry name" value="Acyl-CoA_ox_N"/>
</dbReference>
<dbReference type="InterPro" id="IPR034171">
    <property type="entry name" value="ACO"/>
</dbReference>
<evidence type="ECO:0000256" key="14">
    <source>
        <dbReference type="ARBA" id="ARBA00023002"/>
    </source>
</evidence>
<dbReference type="FunFam" id="1.10.540.10:FF:000006">
    <property type="entry name" value="Acyl-coenzyme A oxidase"/>
    <property type="match status" value="1"/>
</dbReference>
<evidence type="ECO:0000256" key="9">
    <source>
        <dbReference type="ARBA" id="ARBA00022692"/>
    </source>
</evidence>
<dbReference type="GO" id="GO:0003997">
    <property type="term" value="F:acyl-CoA oxidase activity"/>
    <property type="evidence" value="ECO:0007669"/>
    <property type="project" value="InterPro"/>
</dbReference>
<evidence type="ECO:0000259" key="20">
    <source>
        <dbReference type="Pfam" id="PF01694"/>
    </source>
</evidence>
<evidence type="ECO:0000256" key="13">
    <source>
        <dbReference type="ARBA" id="ARBA00022989"/>
    </source>
</evidence>
<evidence type="ECO:0000256" key="17">
    <source>
        <dbReference type="ARBA" id="ARBA00023140"/>
    </source>
</evidence>
<evidence type="ECO:0000259" key="24">
    <source>
        <dbReference type="Pfam" id="PF22924"/>
    </source>
</evidence>
<feature type="transmembrane region" description="Helical" evidence="18">
    <location>
        <begin position="1434"/>
        <end position="1453"/>
    </location>
</feature>
<feature type="transmembrane region" description="Helical" evidence="18">
    <location>
        <begin position="1544"/>
        <end position="1566"/>
    </location>
</feature>
<evidence type="ECO:0000313" key="26">
    <source>
        <dbReference type="Proteomes" id="UP000438429"/>
    </source>
</evidence>
<dbReference type="FunFam" id="1.20.1540.10:FF:000001">
    <property type="entry name" value="Putative inactive rhomboid protein 1"/>
    <property type="match status" value="1"/>
</dbReference>
<dbReference type="Gene3D" id="2.40.110.10">
    <property type="entry name" value="Butyryl-CoA Dehydrogenase, subunit A, domain 2"/>
    <property type="match status" value="1"/>
</dbReference>
<keyword evidence="11" id="KW-0274">FAD</keyword>
<feature type="compositionally biased region" description="Polar residues" evidence="19">
    <location>
        <begin position="712"/>
        <end position="721"/>
    </location>
</feature>
<evidence type="ECO:0000256" key="12">
    <source>
        <dbReference type="ARBA" id="ARBA00022832"/>
    </source>
</evidence>
<evidence type="ECO:0000256" key="11">
    <source>
        <dbReference type="ARBA" id="ARBA00022827"/>
    </source>
</evidence>
<protein>
    <recommendedName>
        <fullName evidence="18">Inactive rhomboid protein</fullName>
        <shortName evidence="18">iRhom</shortName>
    </recommendedName>
    <alternativeName>
        <fullName evidence="18">Rhomboid family member</fullName>
    </alternativeName>
    <alternativeName>
        <fullName evidence="18">Rhomboid veinlet-like protein</fullName>
    </alternativeName>
</protein>
<dbReference type="EMBL" id="VEVO01000009">
    <property type="protein sequence ID" value="KAF0037587.1"/>
    <property type="molecule type" value="Genomic_DNA"/>
</dbReference>
<feature type="domain" description="Acyl-coenzyme A oxidase N-terminal" evidence="23">
    <location>
        <begin position="15"/>
        <end position="133"/>
    </location>
</feature>
<evidence type="ECO:0000256" key="15">
    <source>
        <dbReference type="ARBA" id="ARBA00023098"/>
    </source>
</evidence>
<proteinExistence type="inferred from homology"/>
<evidence type="ECO:0000256" key="16">
    <source>
        <dbReference type="ARBA" id="ARBA00023136"/>
    </source>
</evidence>
<comment type="caution">
    <text evidence="18">Lacks conserved residue(s) required for the propagation of feature annotation.</text>
</comment>
<dbReference type="InterPro" id="IPR002655">
    <property type="entry name" value="Acyl-CoA_oxidase_C"/>
</dbReference>
<evidence type="ECO:0000256" key="18">
    <source>
        <dbReference type="RuleBase" id="RU369051"/>
    </source>
</evidence>
<dbReference type="InterPro" id="IPR035952">
    <property type="entry name" value="Rhomboid-like_sf"/>
</dbReference>
<dbReference type="InterPro" id="IPR009100">
    <property type="entry name" value="AcylCoA_DH/oxidase_NM_dom_sf"/>
</dbReference>
<dbReference type="FunFam" id="2.40.110.10:FF:000003">
    <property type="entry name" value="Acyl-coenzyme A oxidase"/>
    <property type="match status" value="1"/>
</dbReference>
<feature type="domain" description="Peptidase S54 rhomboid" evidence="20">
    <location>
        <begin position="1393"/>
        <end position="1529"/>
    </location>
</feature>
<evidence type="ECO:0000256" key="3">
    <source>
        <dbReference type="ARBA" id="ARBA00004275"/>
    </source>
</evidence>
<dbReference type="InterPro" id="IPR055060">
    <property type="entry name" value="ACOX_C_alpha1"/>
</dbReference>
<dbReference type="InterPro" id="IPR022764">
    <property type="entry name" value="Peptidase_S54_rhomboid_dom"/>
</dbReference>
<organism evidence="25 26">
    <name type="scientific">Scophthalmus maximus</name>
    <name type="common">Turbot</name>
    <name type="synonym">Psetta maxima</name>
    <dbReference type="NCBI Taxonomy" id="52904"/>
    <lineage>
        <taxon>Eukaryota</taxon>
        <taxon>Metazoa</taxon>
        <taxon>Chordata</taxon>
        <taxon>Craniata</taxon>
        <taxon>Vertebrata</taxon>
        <taxon>Euteleostomi</taxon>
        <taxon>Actinopterygii</taxon>
        <taxon>Neopterygii</taxon>
        <taxon>Teleostei</taxon>
        <taxon>Neoteleostei</taxon>
        <taxon>Acanthomorphata</taxon>
        <taxon>Carangaria</taxon>
        <taxon>Pleuronectiformes</taxon>
        <taxon>Pleuronectoidei</taxon>
        <taxon>Scophthalmidae</taxon>
        <taxon>Scophthalmus</taxon>
    </lineage>
</organism>
<evidence type="ECO:0000256" key="2">
    <source>
        <dbReference type="ARBA" id="ARBA00002661"/>
    </source>
</evidence>
<dbReference type="Pfam" id="PF12595">
    <property type="entry name" value="iRhom1-2_N"/>
    <property type="match status" value="1"/>
</dbReference>
<dbReference type="Pfam" id="PF22924">
    <property type="entry name" value="ACOX_C_alpha1"/>
    <property type="match status" value="1"/>
</dbReference>
<dbReference type="Proteomes" id="UP000438429">
    <property type="component" value="Unassembled WGS sequence"/>
</dbReference>
<keyword evidence="17" id="KW-0576">Peroxisome</keyword>
<evidence type="ECO:0000256" key="10">
    <source>
        <dbReference type="ARBA" id="ARBA00022824"/>
    </source>
</evidence>
<feature type="region of interest" description="Disordered" evidence="19">
    <location>
        <begin position="663"/>
        <end position="863"/>
    </location>
</feature>
<dbReference type="InterPro" id="IPR037069">
    <property type="entry name" value="AcylCoA_DH/ox_N_sf"/>
</dbReference>
<dbReference type="GO" id="GO:0042058">
    <property type="term" value="P:regulation of epidermal growth factor receptor signaling pathway"/>
    <property type="evidence" value="ECO:0007669"/>
    <property type="project" value="UniProtKB-UniRule"/>
</dbReference>
<dbReference type="GO" id="GO:0005789">
    <property type="term" value="C:endoplasmic reticulum membrane"/>
    <property type="evidence" value="ECO:0007669"/>
    <property type="project" value="UniProtKB-SubCell"/>
</dbReference>
<evidence type="ECO:0000259" key="21">
    <source>
        <dbReference type="Pfam" id="PF01756"/>
    </source>
</evidence>
<keyword evidence="9 18" id="KW-0812">Transmembrane</keyword>
<evidence type="ECO:0000259" key="22">
    <source>
        <dbReference type="Pfam" id="PF12595"/>
    </source>
</evidence>
<keyword evidence="14" id="KW-0560">Oxidoreductase</keyword>
<dbReference type="GO" id="GO:0004252">
    <property type="term" value="F:serine-type endopeptidase activity"/>
    <property type="evidence" value="ECO:0007669"/>
    <property type="project" value="InterPro"/>
</dbReference>
<dbReference type="InterPro" id="IPR036250">
    <property type="entry name" value="AcylCo_DH-like_C"/>
</dbReference>
<feature type="domain" description="Acyl-CoA oxidase C-alpha1" evidence="24">
    <location>
        <begin position="275"/>
        <end position="436"/>
    </location>
</feature>
<dbReference type="SUPFAM" id="SSF47203">
    <property type="entry name" value="Acyl-CoA dehydrogenase C-terminal domain-like"/>
    <property type="match status" value="2"/>
</dbReference>
<keyword evidence="13 18" id="KW-1133">Transmembrane helix</keyword>
<keyword evidence="12" id="KW-0276">Fatty acid metabolism</keyword>
<feature type="transmembrane region" description="Helical" evidence="18">
    <location>
        <begin position="1515"/>
        <end position="1532"/>
    </location>
</feature>
<reference evidence="25 26" key="1">
    <citation type="submission" date="2019-06" db="EMBL/GenBank/DDBJ databases">
        <title>Draft genomes of female and male turbot (Scophthalmus maximus).</title>
        <authorList>
            <person name="Xu H."/>
            <person name="Xu X.-W."/>
            <person name="Shao C."/>
            <person name="Chen S."/>
        </authorList>
    </citation>
    <scope>NUCLEOTIDE SEQUENCE [LARGE SCALE GENOMIC DNA]</scope>
    <source>
        <strain evidence="25">Ysfricsl-2016a</strain>
        <tissue evidence="25">Blood</tissue>
    </source>
</reference>
<evidence type="ECO:0000313" key="25">
    <source>
        <dbReference type="EMBL" id="KAF0037587.1"/>
    </source>
</evidence>
<evidence type="ECO:0000256" key="4">
    <source>
        <dbReference type="ARBA" id="ARBA00004477"/>
    </source>
</evidence>
<dbReference type="Pfam" id="PF01694">
    <property type="entry name" value="Rhomboid"/>
    <property type="match status" value="1"/>
</dbReference>
<dbReference type="InterPro" id="IPR022241">
    <property type="entry name" value="iRhom1_2_N"/>
</dbReference>
<evidence type="ECO:0000256" key="19">
    <source>
        <dbReference type="SAM" id="MobiDB-lite"/>
    </source>
</evidence>
<dbReference type="GO" id="GO:0005777">
    <property type="term" value="C:peroxisome"/>
    <property type="evidence" value="ECO:0007669"/>
    <property type="project" value="UniProtKB-SubCell"/>
</dbReference>
<dbReference type="InterPro" id="IPR051512">
    <property type="entry name" value="Inactive_Rhomboid"/>
</dbReference>
<name>A0A6A4SVQ3_SCOMX</name>
<dbReference type="SUPFAM" id="SSF56645">
    <property type="entry name" value="Acyl-CoA dehydrogenase NM domain-like"/>
    <property type="match status" value="1"/>
</dbReference>
<comment type="subcellular location">
    <subcellularLocation>
        <location evidence="4 18">Endoplasmic reticulum membrane</location>
        <topology evidence="4 18">Multi-pass membrane protein</topology>
    </subcellularLocation>
    <subcellularLocation>
        <location evidence="3">Peroxisome</location>
    </subcellularLocation>
</comment>
<feature type="domain" description="Inactive rhomboid protein 1/2 N-terminal" evidence="22">
    <location>
        <begin position="875"/>
        <end position="1064"/>
    </location>
</feature>
<dbReference type="FunFam" id="1.20.140.10:FF:000005">
    <property type="entry name" value="Acyl-coenzyme A oxidase"/>
    <property type="match status" value="1"/>
</dbReference>
<dbReference type="GO" id="GO:0050709">
    <property type="term" value="P:negative regulation of protein secretion"/>
    <property type="evidence" value="ECO:0007669"/>
    <property type="project" value="UniProtKB-UniRule"/>
</dbReference>
<dbReference type="GO" id="GO:0005504">
    <property type="term" value="F:fatty acid binding"/>
    <property type="evidence" value="ECO:0007669"/>
    <property type="project" value="InterPro"/>
</dbReference>
<feature type="compositionally biased region" description="Polar residues" evidence="19">
    <location>
        <begin position="964"/>
        <end position="977"/>
    </location>
</feature>
<keyword evidence="15" id="KW-0443">Lipid metabolism</keyword>